<sequence>MALERAFITFLAVLLTVESGKCQSSSVAPLPNSTASATALSNVTAAASTQTSNTSVTSPMFGTAPNGSVSATVTAGTAGTAVTAGTKQSGATTLPSKSTPLSAATLQPSQSGSNGTVTSSAPPNGTNSYGTTPTASPLPSGPKPSPSTTTVAAQGSVSTARSALPNSPTSDYKKTIWPVVAAIMSIFAFFILLLVAIYCLCCKDIKTVQFDHQRLYDESGEVVFRLDDLNEHRNPRFYDFSPTAYSHNTTPSYGSNLQPPPGSVST</sequence>
<reference evidence="5" key="1">
    <citation type="submission" date="2025-08" db="UniProtKB">
        <authorList>
            <consortium name="RefSeq"/>
        </authorList>
    </citation>
    <scope>IDENTIFICATION</scope>
    <source>
        <tissue evidence="5">Sperm</tissue>
    </source>
</reference>
<keyword evidence="4" id="KW-1185">Reference proteome</keyword>
<evidence type="ECO:0000313" key="4">
    <source>
        <dbReference type="Proteomes" id="UP001318040"/>
    </source>
</evidence>
<keyword evidence="3" id="KW-0732">Signal</keyword>
<dbReference type="KEGG" id="pmrn:116945561"/>
<feature type="signal peptide" evidence="3">
    <location>
        <begin position="1"/>
        <end position="22"/>
    </location>
</feature>
<evidence type="ECO:0000256" key="1">
    <source>
        <dbReference type="SAM" id="MobiDB-lite"/>
    </source>
</evidence>
<name>A0AAJ7TDC8_PETMA</name>
<keyword evidence="2" id="KW-0472">Membrane</keyword>
<dbReference type="RefSeq" id="XP_032815863.1">
    <property type="nucleotide sequence ID" value="XM_032959972.1"/>
</dbReference>
<accession>A0AAJ7TDC8</accession>
<proteinExistence type="predicted"/>
<dbReference type="Proteomes" id="UP001318040">
    <property type="component" value="Chromosome 24"/>
</dbReference>
<dbReference type="GeneID" id="116945561"/>
<feature type="chain" id="PRO_5042560753" evidence="3">
    <location>
        <begin position="23"/>
        <end position="266"/>
    </location>
</feature>
<feature type="compositionally biased region" description="Polar residues" evidence="1">
    <location>
        <begin position="151"/>
        <end position="169"/>
    </location>
</feature>
<feature type="compositionally biased region" description="Polar residues" evidence="1">
    <location>
        <begin position="87"/>
        <end position="135"/>
    </location>
</feature>
<dbReference type="AlphaFoldDB" id="A0AAJ7TDC8"/>
<gene>
    <name evidence="5" type="primary">LOC116945561</name>
</gene>
<feature type="transmembrane region" description="Helical" evidence="2">
    <location>
        <begin position="176"/>
        <end position="200"/>
    </location>
</feature>
<keyword evidence="2" id="KW-1133">Transmembrane helix</keyword>
<evidence type="ECO:0000313" key="5">
    <source>
        <dbReference type="RefSeq" id="XP_032815863.1"/>
    </source>
</evidence>
<evidence type="ECO:0000256" key="3">
    <source>
        <dbReference type="SAM" id="SignalP"/>
    </source>
</evidence>
<dbReference type="CTD" id="143662"/>
<feature type="region of interest" description="Disordered" evidence="1">
    <location>
        <begin position="83"/>
        <end position="169"/>
    </location>
</feature>
<keyword evidence="2" id="KW-0812">Transmembrane</keyword>
<evidence type="ECO:0000256" key="2">
    <source>
        <dbReference type="SAM" id="Phobius"/>
    </source>
</evidence>
<protein>
    <submittedName>
        <fullName evidence="5">Uncharacterized protein PB18E9.04c-like</fullName>
    </submittedName>
</protein>
<organism evidence="4 5">
    <name type="scientific">Petromyzon marinus</name>
    <name type="common">Sea lamprey</name>
    <dbReference type="NCBI Taxonomy" id="7757"/>
    <lineage>
        <taxon>Eukaryota</taxon>
        <taxon>Metazoa</taxon>
        <taxon>Chordata</taxon>
        <taxon>Craniata</taxon>
        <taxon>Vertebrata</taxon>
        <taxon>Cyclostomata</taxon>
        <taxon>Hyperoartia</taxon>
        <taxon>Petromyzontiformes</taxon>
        <taxon>Petromyzontidae</taxon>
        <taxon>Petromyzon</taxon>
    </lineage>
</organism>